<dbReference type="GO" id="GO:0004347">
    <property type="term" value="F:glucose-6-phosphate isomerase activity"/>
    <property type="evidence" value="ECO:0007669"/>
    <property type="project" value="InterPro"/>
</dbReference>
<dbReference type="AlphaFoldDB" id="A0A382ZK31"/>
<evidence type="ECO:0000313" key="3">
    <source>
        <dbReference type="EMBL" id="SVD95415.1"/>
    </source>
</evidence>
<dbReference type="Gene3D" id="3.40.50.10490">
    <property type="entry name" value="Glucose-6-phosphate isomerase like protein, domain 1"/>
    <property type="match status" value="1"/>
</dbReference>
<sequence>IEAIIKGDMVSLELAKENNVDPAPVEIIENLKRKLGGK</sequence>
<keyword evidence="1" id="KW-0413">Isomerase</keyword>
<name>A0A382ZK31_9ZZZZ</name>
<evidence type="ECO:0000256" key="1">
    <source>
        <dbReference type="ARBA" id="ARBA00023235"/>
    </source>
</evidence>
<proteinExistence type="predicted"/>
<dbReference type="GO" id="GO:0005975">
    <property type="term" value="P:carbohydrate metabolic process"/>
    <property type="evidence" value="ECO:0007669"/>
    <property type="project" value="InterPro"/>
</dbReference>
<feature type="non-terminal residue" evidence="3">
    <location>
        <position position="1"/>
    </location>
</feature>
<reference evidence="3" key="1">
    <citation type="submission" date="2018-05" db="EMBL/GenBank/DDBJ databases">
        <authorList>
            <person name="Lanie J.A."/>
            <person name="Ng W.-L."/>
            <person name="Kazmierczak K.M."/>
            <person name="Andrzejewski T.M."/>
            <person name="Davidsen T.M."/>
            <person name="Wayne K.J."/>
            <person name="Tettelin H."/>
            <person name="Glass J.I."/>
            <person name="Rusch D."/>
            <person name="Podicherti R."/>
            <person name="Tsui H.-C.T."/>
            <person name="Winkler M.E."/>
        </authorList>
    </citation>
    <scope>NUCLEOTIDE SEQUENCE</scope>
</reference>
<protein>
    <recommendedName>
        <fullName evidence="2">Bifunctional glucose-6-phosphate/mannose-6-phosphate isomerase C-terminal domain-containing protein</fullName>
    </recommendedName>
</protein>
<organism evidence="3">
    <name type="scientific">marine metagenome</name>
    <dbReference type="NCBI Taxonomy" id="408172"/>
    <lineage>
        <taxon>unclassified sequences</taxon>
        <taxon>metagenomes</taxon>
        <taxon>ecological metagenomes</taxon>
    </lineage>
</organism>
<dbReference type="InterPro" id="IPR019490">
    <property type="entry name" value="Glu6P/Mann6P_isomerase_C"/>
</dbReference>
<dbReference type="Pfam" id="PF10432">
    <property type="entry name" value="bact-PGI_C"/>
    <property type="match status" value="1"/>
</dbReference>
<evidence type="ECO:0000259" key="2">
    <source>
        <dbReference type="Pfam" id="PF10432"/>
    </source>
</evidence>
<dbReference type="EMBL" id="UINC01184278">
    <property type="protein sequence ID" value="SVD95415.1"/>
    <property type="molecule type" value="Genomic_DNA"/>
</dbReference>
<accession>A0A382ZK31</accession>
<gene>
    <name evidence="3" type="ORF">METZ01_LOCUS448269</name>
</gene>
<dbReference type="GO" id="GO:0004476">
    <property type="term" value="F:mannose-6-phosphate isomerase activity"/>
    <property type="evidence" value="ECO:0007669"/>
    <property type="project" value="InterPro"/>
</dbReference>
<feature type="domain" description="Bifunctional glucose-6-phosphate/mannose-6-phosphate isomerase C-terminal" evidence="2">
    <location>
        <begin position="3"/>
        <end position="35"/>
    </location>
</feature>